<dbReference type="EMBL" id="MH937465">
    <property type="protein sequence ID" value="AZF90643.1"/>
    <property type="molecule type" value="Genomic_DNA"/>
</dbReference>
<evidence type="ECO:0000313" key="2">
    <source>
        <dbReference type="Proteomes" id="UP000278018"/>
    </source>
</evidence>
<gene>
    <name evidence="1" type="ORF">CHPC873_0040</name>
</gene>
<keyword evidence="2" id="KW-1185">Reference proteome</keyword>
<reference evidence="1 2" key="1">
    <citation type="submission" date="2018-09" db="EMBL/GenBank/DDBJ databases">
        <title>A comparative genomics approach for identifying host-range determinants of bacteriophages infecting Streptococcus thermophilus.</title>
        <authorList>
            <person name="Szymczak P."/>
            <person name="Rau M.H."/>
            <person name="Monteiro J.M."/>
            <person name="de Pinho M.G."/>
            <person name="Filipe S.R."/>
            <person name="Vogensen F.K."/>
            <person name="Zeidan A."/>
            <person name="Janzen T."/>
        </authorList>
    </citation>
    <scope>NUCLEOTIDE SEQUENCE [LARGE SCALE GENOMIC DNA]</scope>
</reference>
<sequence>MEIQYLEINQSNEPNENISDYIKDFSEAATVIDVQCNAIPVHFEYGIKVVAFIKYEDNKEATPEKKQWLKEFFDKHLDKKTKLFIDEPFDNRVTKGDEVYVDTLRNCLFQQASMAYTDKQIVSIYKEWLQNH</sequence>
<evidence type="ECO:0000313" key="1">
    <source>
        <dbReference type="EMBL" id="AZF90643.1"/>
    </source>
</evidence>
<protein>
    <submittedName>
        <fullName evidence="1">Uncharacterized protein</fullName>
    </submittedName>
</protein>
<accession>A0A3G8F791</accession>
<dbReference type="Proteomes" id="UP000278018">
    <property type="component" value="Segment"/>
</dbReference>
<name>A0A3G8F791_9CAUD</name>
<organism evidence="1 2">
    <name type="scientific">Streptococcus phage CHPC873</name>
    <dbReference type="NCBI Taxonomy" id="2365042"/>
    <lineage>
        <taxon>Viruses</taxon>
        <taxon>Duplodnaviria</taxon>
        <taxon>Heunggongvirae</taxon>
        <taxon>Uroviricota</taxon>
        <taxon>Caudoviricetes</taxon>
        <taxon>Aliceevansviridae</taxon>
        <taxon>Moineauvirus</taxon>
        <taxon>Moineauvirus CHPC873</taxon>
    </lineage>
</organism>
<proteinExistence type="predicted"/>